<accession>A0ABD0LLU5</accession>
<evidence type="ECO:0000256" key="1">
    <source>
        <dbReference type="SAM" id="SignalP"/>
    </source>
</evidence>
<organism evidence="3 4">
    <name type="scientific">Batillaria attramentaria</name>
    <dbReference type="NCBI Taxonomy" id="370345"/>
    <lineage>
        <taxon>Eukaryota</taxon>
        <taxon>Metazoa</taxon>
        <taxon>Spiralia</taxon>
        <taxon>Lophotrochozoa</taxon>
        <taxon>Mollusca</taxon>
        <taxon>Gastropoda</taxon>
        <taxon>Caenogastropoda</taxon>
        <taxon>Sorbeoconcha</taxon>
        <taxon>Cerithioidea</taxon>
        <taxon>Batillariidae</taxon>
        <taxon>Batillaria</taxon>
    </lineage>
</organism>
<reference evidence="3" key="1">
    <citation type="submission" date="2020-09" db="EMBL/GenBank/DDBJ databases">
        <authorList>
            <person name="Won Y."/>
        </authorList>
    </citation>
    <scope>NUCLEOTIDE SEQUENCE</scope>
    <source>
        <strain evidence="3">Wonlab-2016</strain>
        <tissue evidence="3">Foot muscle</tissue>
    </source>
</reference>
<evidence type="ECO:0000313" key="2">
    <source>
        <dbReference type="EMBL" id="KAK7491441.1"/>
    </source>
</evidence>
<dbReference type="Proteomes" id="UP001519460">
    <property type="component" value="Unassembled WGS sequence"/>
</dbReference>
<evidence type="ECO:0000313" key="3">
    <source>
        <dbReference type="EMBL" id="KAK7500425.1"/>
    </source>
</evidence>
<proteinExistence type="predicted"/>
<reference evidence="3 4" key="2">
    <citation type="journal article" date="2023" name="Sci. Data">
        <title>Genome assembly of the Korean intertidal mud-creeper Batillaria attramentaria.</title>
        <authorList>
            <person name="Patra A.K."/>
            <person name="Ho P.T."/>
            <person name="Jun S."/>
            <person name="Lee S.J."/>
            <person name="Kim Y."/>
            <person name="Won Y.J."/>
        </authorList>
    </citation>
    <scope>NUCLEOTIDE SEQUENCE [LARGE SCALE GENOMIC DNA]</scope>
    <source>
        <strain evidence="3">Wonlab-2016</strain>
    </source>
</reference>
<dbReference type="EMBL" id="JACVVK020000037">
    <property type="protein sequence ID" value="KAK7500425.1"/>
    <property type="molecule type" value="Genomic_DNA"/>
</dbReference>
<dbReference type="AlphaFoldDB" id="A0ABD0LLU5"/>
<evidence type="ECO:0008006" key="5">
    <source>
        <dbReference type="Google" id="ProtNLM"/>
    </source>
</evidence>
<feature type="chain" id="PRO_5044722563" description="Secreted protein" evidence="1">
    <location>
        <begin position="21"/>
        <end position="99"/>
    </location>
</feature>
<reference evidence="3" key="3">
    <citation type="submission" date="2023-01" db="EMBL/GenBank/DDBJ databases">
        <authorList>
            <person name="Patra A."/>
        </authorList>
    </citation>
    <scope>NUCLEOTIDE SEQUENCE</scope>
    <source>
        <strain evidence="3">Wonlab-2016</strain>
        <tissue evidence="3">Foot muscle</tissue>
    </source>
</reference>
<protein>
    <recommendedName>
        <fullName evidence="5">Secreted protein</fullName>
    </recommendedName>
</protein>
<sequence length="99" mass="10997">MKVFLLIKLVVLSVVQYGKCVIPKRSLYIHARVRRDKSFSTNDLVPAARSVSVCQVRELGGKLVAAIPGHTFAYLEPATGGGNVYTELHTQLRILKLLY</sequence>
<keyword evidence="1" id="KW-0732">Signal</keyword>
<evidence type="ECO:0000313" key="4">
    <source>
        <dbReference type="Proteomes" id="UP001519460"/>
    </source>
</evidence>
<name>A0ABD0LLU5_9CAEN</name>
<keyword evidence="4" id="KW-1185">Reference proteome</keyword>
<gene>
    <name evidence="3" type="ORF">BaRGS_00008332</name>
    <name evidence="2" type="ORF">BaRGS_00017270</name>
</gene>
<feature type="signal peptide" evidence="1">
    <location>
        <begin position="1"/>
        <end position="20"/>
    </location>
</feature>
<dbReference type="EMBL" id="JACVVK020000114">
    <property type="protein sequence ID" value="KAK7491441.1"/>
    <property type="molecule type" value="Genomic_DNA"/>
</dbReference>
<comment type="caution">
    <text evidence="3">The sequence shown here is derived from an EMBL/GenBank/DDBJ whole genome shotgun (WGS) entry which is preliminary data.</text>
</comment>